<evidence type="ECO:0000313" key="1">
    <source>
        <dbReference type="EMBL" id="KAH3785621.1"/>
    </source>
</evidence>
<dbReference type="AlphaFoldDB" id="A0A9D4EWB7"/>
<sequence length="99" mass="10704">MKTSTVCCCIPCGWLTTASRLTSLAHPQTSPLTTCVLYRYPPAGGQRSWISLHCSCSSTSTLVCPPPSLQWPCLAWCRSPQCEDLYSTMPSVPTSSTTS</sequence>
<evidence type="ECO:0000313" key="2">
    <source>
        <dbReference type="Proteomes" id="UP000828390"/>
    </source>
</evidence>
<reference evidence="1" key="2">
    <citation type="submission" date="2020-11" db="EMBL/GenBank/DDBJ databases">
        <authorList>
            <person name="McCartney M.A."/>
            <person name="Auch B."/>
            <person name="Kono T."/>
            <person name="Mallez S."/>
            <person name="Becker A."/>
            <person name="Gohl D.M."/>
            <person name="Silverstein K.A.T."/>
            <person name="Koren S."/>
            <person name="Bechman K.B."/>
            <person name="Herman A."/>
            <person name="Abrahante J.E."/>
            <person name="Garbe J."/>
        </authorList>
    </citation>
    <scope>NUCLEOTIDE SEQUENCE</scope>
    <source>
        <strain evidence="1">Duluth1</strain>
        <tissue evidence="1">Whole animal</tissue>
    </source>
</reference>
<keyword evidence="2" id="KW-1185">Reference proteome</keyword>
<reference evidence="1" key="1">
    <citation type="journal article" date="2019" name="bioRxiv">
        <title>The Genome of the Zebra Mussel, Dreissena polymorpha: A Resource for Invasive Species Research.</title>
        <authorList>
            <person name="McCartney M.A."/>
            <person name="Auch B."/>
            <person name="Kono T."/>
            <person name="Mallez S."/>
            <person name="Zhang Y."/>
            <person name="Obille A."/>
            <person name="Becker A."/>
            <person name="Abrahante J.E."/>
            <person name="Garbe J."/>
            <person name="Badalamenti J.P."/>
            <person name="Herman A."/>
            <person name="Mangelson H."/>
            <person name="Liachko I."/>
            <person name="Sullivan S."/>
            <person name="Sone E.D."/>
            <person name="Koren S."/>
            <person name="Silverstein K.A.T."/>
            <person name="Beckman K.B."/>
            <person name="Gohl D.M."/>
        </authorList>
    </citation>
    <scope>NUCLEOTIDE SEQUENCE</scope>
    <source>
        <strain evidence="1">Duluth1</strain>
        <tissue evidence="1">Whole animal</tissue>
    </source>
</reference>
<proteinExistence type="predicted"/>
<accession>A0A9D4EWB7</accession>
<dbReference type="EMBL" id="JAIWYP010000008">
    <property type="protein sequence ID" value="KAH3785621.1"/>
    <property type="molecule type" value="Genomic_DNA"/>
</dbReference>
<name>A0A9D4EWB7_DREPO</name>
<organism evidence="1 2">
    <name type="scientific">Dreissena polymorpha</name>
    <name type="common">Zebra mussel</name>
    <name type="synonym">Mytilus polymorpha</name>
    <dbReference type="NCBI Taxonomy" id="45954"/>
    <lineage>
        <taxon>Eukaryota</taxon>
        <taxon>Metazoa</taxon>
        <taxon>Spiralia</taxon>
        <taxon>Lophotrochozoa</taxon>
        <taxon>Mollusca</taxon>
        <taxon>Bivalvia</taxon>
        <taxon>Autobranchia</taxon>
        <taxon>Heteroconchia</taxon>
        <taxon>Euheterodonta</taxon>
        <taxon>Imparidentia</taxon>
        <taxon>Neoheterodontei</taxon>
        <taxon>Myida</taxon>
        <taxon>Dreissenoidea</taxon>
        <taxon>Dreissenidae</taxon>
        <taxon>Dreissena</taxon>
    </lineage>
</organism>
<protein>
    <submittedName>
        <fullName evidence="1">Uncharacterized protein</fullName>
    </submittedName>
</protein>
<gene>
    <name evidence="1" type="ORF">DPMN_163714</name>
</gene>
<dbReference type="Proteomes" id="UP000828390">
    <property type="component" value="Unassembled WGS sequence"/>
</dbReference>
<comment type="caution">
    <text evidence="1">The sequence shown here is derived from an EMBL/GenBank/DDBJ whole genome shotgun (WGS) entry which is preliminary data.</text>
</comment>